<dbReference type="PANTHER" id="PTHR45661:SF3">
    <property type="entry name" value="IG-LIKE DOMAIN-CONTAINING PROTEIN"/>
    <property type="match status" value="1"/>
</dbReference>
<reference evidence="1" key="2">
    <citation type="journal article" date="2021" name="PeerJ">
        <title>Extensive microbial diversity within the chicken gut microbiome revealed by metagenomics and culture.</title>
        <authorList>
            <person name="Gilroy R."/>
            <person name="Ravi A."/>
            <person name="Getino M."/>
            <person name="Pursley I."/>
            <person name="Horton D.L."/>
            <person name="Alikhan N.F."/>
            <person name="Baker D."/>
            <person name="Gharbi K."/>
            <person name="Hall N."/>
            <person name="Watson M."/>
            <person name="Adriaenssens E.M."/>
            <person name="Foster-Nyarko E."/>
            <person name="Jarju S."/>
            <person name="Secka A."/>
            <person name="Antonio M."/>
            <person name="Oren A."/>
            <person name="Chaudhuri R.R."/>
            <person name="La Ragione R."/>
            <person name="Hildebrand F."/>
            <person name="Pallen M.J."/>
        </authorList>
    </citation>
    <scope>NUCLEOTIDE SEQUENCE</scope>
    <source>
        <strain evidence="1">10532</strain>
    </source>
</reference>
<reference evidence="1" key="1">
    <citation type="submission" date="2020-10" db="EMBL/GenBank/DDBJ databases">
        <authorList>
            <person name="Gilroy R."/>
        </authorList>
    </citation>
    <scope>NUCLEOTIDE SEQUENCE</scope>
    <source>
        <strain evidence="1">10532</strain>
    </source>
</reference>
<dbReference type="InterPro" id="IPR032675">
    <property type="entry name" value="LRR_dom_sf"/>
</dbReference>
<dbReference type="AlphaFoldDB" id="A0A9D9N341"/>
<dbReference type="Gene3D" id="3.40.50.12480">
    <property type="match status" value="1"/>
</dbReference>
<proteinExistence type="predicted"/>
<dbReference type="Pfam" id="PF13306">
    <property type="entry name" value="LRR_5"/>
    <property type="match status" value="3"/>
</dbReference>
<dbReference type="InterPro" id="IPR053139">
    <property type="entry name" value="Surface_bspA-like"/>
</dbReference>
<dbReference type="EMBL" id="JADIMM010000120">
    <property type="protein sequence ID" value="MBO8458686.1"/>
    <property type="molecule type" value="Genomic_DNA"/>
</dbReference>
<dbReference type="Gene3D" id="3.80.10.10">
    <property type="entry name" value="Ribonuclease Inhibitor"/>
    <property type="match status" value="2"/>
</dbReference>
<dbReference type="Proteomes" id="UP000823638">
    <property type="component" value="Unassembled WGS sequence"/>
</dbReference>
<dbReference type="PANTHER" id="PTHR45661">
    <property type="entry name" value="SURFACE ANTIGEN"/>
    <property type="match status" value="1"/>
</dbReference>
<protein>
    <submittedName>
        <fullName evidence="1">Leucine-rich repeat protein</fullName>
    </submittedName>
</protein>
<dbReference type="SUPFAM" id="SSF52058">
    <property type="entry name" value="L domain-like"/>
    <property type="match status" value="1"/>
</dbReference>
<name>A0A9D9N341_9SPIR</name>
<sequence length="574" mass="65706">MRDLSGGLIDYNETVILKQNQVTKIELKDKRNRYVQQAISDVGYRIINNGRGLEIFGNGEISKQLWVADNAISISDIESVVIRNGITAINDEIFSGYKNLSYVELPESLVKIGTKAFYNCINLSSIILPDFLNVIKSEAFYGCRTLESIVISVGVQEIGSGAFSRCENLKEITVNEENTNYKSIDGVLYNNDITELVLYPIEKKEEKFSVPESVKQIHMEAFYGQKYLKEITIGQNVWNIGKNAFSFSKMLENIVVEAGNKWFQSVDGILYNYSKSRLIAYPIKRKAEEYRIGSNVETIEENAFTGVSYLQTLYFDNYEVPEINTQEWGNPKLVVVVTDSLFKDYKAVPSLKPVSNNIISLSEYKRQQEIQKTLQAKEIREKENEEKRIKTVNKIKDFFTPYQGLFAMKIGAYYGFTKFKVFDKVSFPEDYEWNQPRIGVKLQPISFNFYNVWEFNLATANYTYTKTGIFSDSLSYHEINVGITTGPIFFKRRIVLCTGAMASFLLEHRVSETDVYPDGTTFRVGIAVPVNLSIKICKCLSLFGEFKYVIYPEQAMEKYSFDVGIILNTAFKEK</sequence>
<dbReference type="InterPro" id="IPR026906">
    <property type="entry name" value="LRR_5"/>
</dbReference>
<accession>A0A9D9N341</accession>
<organism evidence="1 2">
    <name type="scientific">Candidatus Gallitreponema excrementavium</name>
    <dbReference type="NCBI Taxonomy" id="2840840"/>
    <lineage>
        <taxon>Bacteria</taxon>
        <taxon>Pseudomonadati</taxon>
        <taxon>Spirochaetota</taxon>
        <taxon>Spirochaetia</taxon>
        <taxon>Spirochaetales</taxon>
        <taxon>Candidatus Gallitreponema</taxon>
    </lineage>
</organism>
<evidence type="ECO:0000313" key="1">
    <source>
        <dbReference type="EMBL" id="MBO8458686.1"/>
    </source>
</evidence>
<gene>
    <name evidence="1" type="ORF">IAA81_10765</name>
</gene>
<comment type="caution">
    <text evidence="1">The sequence shown here is derived from an EMBL/GenBank/DDBJ whole genome shotgun (WGS) entry which is preliminary data.</text>
</comment>
<evidence type="ECO:0000313" key="2">
    <source>
        <dbReference type="Proteomes" id="UP000823638"/>
    </source>
</evidence>